<keyword evidence="8" id="KW-1185">Reference proteome</keyword>
<feature type="domain" description="Tyr recombinase" evidence="5">
    <location>
        <begin position="156"/>
        <end position="329"/>
    </location>
</feature>
<dbReference type="Proteomes" id="UP000653156">
    <property type="component" value="Chromosome"/>
</dbReference>
<dbReference type="GO" id="GO:0006310">
    <property type="term" value="P:DNA recombination"/>
    <property type="evidence" value="ECO:0007669"/>
    <property type="project" value="UniProtKB-KW"/>
</dbReference>
<dbReference type="PROSITE" id="PS51898">
    <property type="entry name" value="TYR_RECOMBINASE"/>
    <property type="match status" value="1"/>
</dbReference>
<accession>A0A892ZGR2</accession>
<dbReference type="Pfam" id="PF00589">
    <property type="entry name" value="Phage_integrase"/>
    <property type="match status" value="1"/>
</dbReference>
<dbReference type="SUPFAM" id="SSF56349">
    <property type="entry name" value="DNA breaking-rejoining enzymes"/>
    <property type="match status" value="1"/>
</dbReference>
<organism evidence="7 8">
    <name type="scientific">Paralysiella testudinis</name>
    <dbReference type="NCBI Taxonomy" id="2809020"/>
    <lineage>
        <taxon>Bacteria</taxon>
        <taxon>Pseudomonadati</taxon>
        <taxon>Pseudomonadota</taxon>
        <taxon>Betaproteobacteria</taxon>
        <taxon>Neisseriales</taxon>
        <taxon>Neisseriaceae</taxon>
        <taxon>Paralysiella</taxon>
    </lineage>
</organism>
<dbReference type="InterPro" id="IPR044068">
    <property type="entry name" value="CB"/>
</dbReference>
<dbReference type="Gene3D" id="1.10.150.130">
    <property type="match status" value="1"/>
</dbReference>
<dbReference type="CDD" id="cd00796">
    <property type="entry name" value="INT_Rci_Hp1_C"/>
    <property type="match status" value="1"/>
</dbReference>
<dbReference type="GO" id="GO:0015074">
    <property type="term" value="P:DNA integration"/>
    <property type="evidence" value="ECO:0007669"/>
    <property type="project" value="UniProtKB-KW"/>
</dbReference>
<dbReference type="InterPro" id="IPR002104">
    <property type="entry name" value="Integrase_catalytic"/>
</dbReference>
<dbReference type="GO" id="GO:0003677">
    <property type="term" value="F:DNA binding"/>
    <property type="evidence" value="ECO:0007669"/>
    <property type="project" value="UniProtKB-UniRule"/>
</dbReference>
<dbReference type="PANTHER" id="PTHR30349">
    <property type="entry name" value="PHAGE INTEGRASE-RELATED"/>
    <property type="match status" value="1"/>
</dbReference>
<reference evidence="7" key="1">
    <citation type="submission" date="2021-02" db="EMBL/GenBank/DDBJ databases">
        <title>Neisseriaceae sp. 26B isolated from the cloaca of a Common Toad-headed Turtle (Mesoclemmys nasuta).</title>
        <authorList>
            <person name="Spergser J."/>
            <person name="Busse H.-J."/>
        </authorList>
    </citation>
    <scope>NUCLEOTIDE SEQUENCE</scope>
    <source>
        <strain evidence="7">26B</strain>
    </source>
</reference>
<evidence type="ECO:0000259" key="6">
    <source>
        <dbReference type="PROSITE" id="PS51900"/>
    </source>
</evidence>
<dbReference type="InterPro" id="IPR011010">
    <property type="entry name" value="DNA_brk_join_enz"/>
</dbReference>
<keyword evidence="3" id="KW-0233">DNA recombination</keyword>
<keyword evidence="2 4" id="KW-0238">DNA-binding</keyword>
<dbReference type="KEGG" id="ptes:JQU52_13785"/>
<feature type="domain" description="Core-binding (CB)" evidence="6">
    <location>
        <begin position="55"/>
        <end position="134"/>
    </location>
</feature>
<gene>
    <name evidence="7" type="ORF">JQU52_13785</name>
</gene>
<evidence type="ECO:0000313" key="7">
    <source>
        <dbReference type="EMBL" id="QRQ81730.1"/>
    </source>
</evidence>
<dbReference type="Gene3D" id="1.10.443.10">
    <property type="entry name" value="Intergrase catalytic core"/>
    <property type="match status" value="1"/>
</dbReference>
<dbReference type="AlphaFoldDB" id="A0A892ZGR2"/>
<sequence>MATITKRKNKYLARVRSKGVERSKTFRTITEARAWAAQLEVDIANKRLGIAPKHLTVSDIVIRYQKEVTPLKRGHRSEHLRLSRLLRHELCNVLLTDVAPEHIADWRDDRLKQVQPPSVARELSTLSSVFNHAMREWRLINDNPCRKISRPKDNPERTRRPSDDEIRRLCAYFEFDDDVKPVMIKQRVMLAFLLAIETAMRAGEICNIKWGDVDFGRRVVHLPMTKNGHSRDVPLSRRAIELLKMLEPLKLDFALGLSPEPLSTLFRRGVRYCEIDDLHFHDSRREALTRLSKKVDVMDLAKISGHRDIKILLNTYYAPDIANLADLLD</sequence>
<evidence type="ECO:0000256" key="4">
    <source>
        <dbReference type="PROSITE-ProRule" id="PRU01248"/>
    </source>
</evidence>
<evidence type="ECO:0000256" key="3">
    <source>
        <dbReference type="ARBA" id="ARBA00023172"/>
    </source>
</evidence>
<dbReference type="InterPro" id="IPR013762">
    <property type="entry name" value="Integrase-like_cat_sf"/>
</dbReference>
<dbReference type="InterPro" id="IPR050090">
    <property type="entry name" value="Tyrosine_recombinase_XerCD"/>
</dbReference>
<dbReference type="InterPro" id="IPR010998">
    <property type="entry name" value="Integrase_recombinase_N"/>
</dbReference>
<proteinExistence type="predicted"/>
<protein>
    <submittedName>
        <fullName evidence="7">Site-specific integrase</fullName>
    </submittedName>
</protein>
<dbReference type="EMBL" id="CP069798">
    <property type="protein sequence ID" value="QRQ81730.1"/>
    <property type="molecule type" value="Genomic_DNA"/>
</dbReference>
<dbReference type="PANTHER" id="PTHR30349:SF94">
    <property type="entry name" value="INTEGRASE_RECOMBINASE HI_1414-RELATED"/>
    <property type="match status" value="1"/>
</dbReference>
<name>A0A892ZGR2_9NEIS</name>
<dbReference type="PROSITE" id="PS51900">
    <property type="entry name" value="CB"/>
    <property type="match status" value="1"/>
</dbReference>
<evidence type="ECO:0000259" key="5">
    <source>
        <dbReference type="PROSITE" id="PS51898"/>
    </source>
</evidence>
<evidence type="ECO:0000256" key="1">
    <source>
        <dbReference type="ARBA" id="ARBA00022908"/>
    </source>
</evidence>
<keyword evidence="1" id="KW-0229">DNA integration</keyword>
<dbReference type="RefSeq" id="WP_230339027.1">
    <property type="nucleotide sequence ID" value="NZ_CP069798.1"/>
</dbReference>
<evidence type="ECO:0000256" key="2">
    <source>
        <dbReference type="ARBA" id="ARBA00023125"/>
    </source>
</evidence>
<evidence type="ECO:0000313" key="8">
    <source>
        <dbReference type="Proteomes" id="UP000653156"/>
    </source>
</evidence>